<feature type="domain" description="DUF7042" evidence="3">
    <location>
        <begin position="128"/>
        <end position="257"/>
    </location>
</feature>
<dbReference type="Pfam" id="PF23069">
    <property type="entry name" value="DUF7042"/>
    <property type="match status" value="1"/>
</dbReference>
<feature type="transmembrane region" description="Helical" evidence="1">
    <location>
        <begin position="509"/>
        <end position="527"/>
    </location>
</feature>
<keyword evidence="2" id="KW-0732">Signal</keyword>
<gene>
    <name evidence="5" type="ORF">JXQ802_LOCUS3031</name>
</gene>
<protein>
    <submittedName>
        <fullName evidence="5">Uncharacterized protein</fullName>
    </submittedName>
</protein>
<accession>A0A813R5D5</accession>
<dbReference type="InterPro" id="IPR055470">
    <property type="entry name" value="DUF7042"/>
</dbReference>
<name>A0A813R5D5_9BILA</name>
<evidence type="ECO:0000259" key="4">
    <source>
        <dbReference type="Pfam" id="PF23071"/>
    </source>
</evidence>
<feature type="domain" description="DUF7044" evidence="4">
    <location>
        <begin position="25"/>
        <end position="109"/>
    </location>
</feature>
<feature type="signal peptide" evidence="2">
    <location>
        <begin position="1"/>
        <end position="23"/>
    </location>
</feature>
<evidence type="ECO:0000313" key="5">
    <source>
        <dbReference type="EMBL" id="CAF0777248.1"/>
    </source>
</evidence>
<dbReference type="EMBL" id="CAJNOL010000040">
    <property type="protein sequence ID" value="CAF0777248.1"/>
    <property type="molecule type" value="Genomic_DNA"/>
</dbReference>
<keyword evidence="1" id="KW-0472">Membrane</keyword>
<feature type="chain" id="PRO_5032614666" evidence="2">
    <location>
        <begin position="24"/>
        <end position="528"/>
    </location>
</feature>
<dbReference type="InterPro" id="IPR055472">
    <property type="entry name" value="DUF7044"/>
</dbReference>
<reference evidence="5" key="1">
    <citation type="submission" date="2021-02" db="EMBL/GenBank/DDBJ databases">
        <authorList>
            <person name="Nowell W R."/>
        </authorList>
    </citation>
    <scope>NUCLEOTIDE SEQUENCE</scope>
</reference>
<keyword evidence="1" id="KW-0812">Transmembrane</keyword>
<organism evidence="5 6">
    <name type="scientific">Rotaria sordida</name>
    <dbReference type="NCBI Taxonomy" id="392033"/>
    <lineage>
        <taxon>Eukaryota</taxon>
        <taxon>Metazoa</taxon>
        <taxon>Spiralia</taxon>
        <taxon>Gnathifera</taxon>
        <taxon>Rotifera</taxon>
        <taxon>Eurotatoria</taxon>
        <taxon>Bdelloidea</taxon>
        <taxon>Philodinida</taxon>
        <taxon>Philodinidae</taxon>
        <taxon>Rotaria</taxon>
    </lineage>
</organism>
<proteinExistence type="predicted"/>
<keyword evidence="1" id="KW-1133">Transmembrane helix</keyword>
<dbReference type="PANTHER" id="PTHR22255:SF9">
    <property type="entry name" value="LP06548P"/>
    <property type="match status" value="1"/>
</dbReference>
<dbReference type="PANTHER" id="PTHR22255">
    <property type="entry name" value="LP06548P"/>
    <property type="match status" value="1"/>
</dbReference>
<dbReference type="AlphaFoldDB" id="A0A813R5D5"/>
<evidence type="ECO:0000313" key="6">
    <source>
        <dbReference type="Proteomes" id="UP000663870"/>
    </source>
</evidence>
<evidence type="ECO:0000256" key="2">
    <source>
        <dbReference type="SAM" id="SignalP"/>
    </source>
</evidence>
<comment type="caution">
    <text evidence="5">The sequence shown here is derived from an EMBL/GenBank/DDBJ whole genome shotgun (WGS) entry which is preliminary data.</text>
</comment>
<evidence type="ECO:0000256" key="1">
    <source>
        <dbReference type="SAM" id="Phobius"/>
    </source>
</evidence>
<dbReference type="Proteomes" id="UP000663870">
    <property type="component" value="Unassembled WGS sequence"/>
</dbReference>
<keyword evidence="6" id="KW-1185">Reference proteome</keyword>
<evidence type="ECO:0000259" key="3">
    <source>
        <dbReference type="Pfam" id="PF23069"/>
    </source>
</evidence>
<dbReference type="Pfam" id="PF23071">
    <property type="entry name" value="DUF7044"/>
    <property type="match status" value="1"/>
</dbReference>
<sequence>MNGIRRLFLLNIILFLQIKSACSLCNMPTAWLGLWYQRGMTSLLEITIDYIQTKGRCIDVLPIQQYYLFTERINRCTRCLLFIERDTNLLQYRESECNDADDLSNITLCPNMIAPDAPLYTLHRNNSKPQLCPIQPPFLLLKLIKDGSTCHRSLSSSYIGECINDYQFRLHLSPCSPYYQTLDLHLLCVATWIEGFHTYFVTRILSKQYHHNDNPYECFYYTTKEKDISSSFSLSMATDGSCRDLNSRHMATVMTLSSINRYMMNESNISCIYPDEFQQYEWYSLNRTIQMFIRNTDIELINIQQNEYNKRLHCLQSINSSYYRIGIFTNCDVNEKCLQINQRTDNVLELIINNCHNNEYSKILTFIKKSNYLSLCPTSIGHLLFESNLNHQHHHRQLILRKKRFHMSVGCENKDKLIIYQIEKDLEYRSLTQMDTCIASWKSSDLSTIYLIAQSNYSDASYCLSFQMSDSIIIRNNSHTCSFNNNEDKTSISIYSAKLINPCSQSKRLSFNYILLLIIILLCINNTR</sequence>